<evidence type="ECO:0000313" key="2">
    <source>
        <dbReference type="Proteomes" id="UP001279410"/>
    </source>
</evidence>
<dbReference type="AlphaFoldDB" id="A0AAD3R503"/>
<comment type="caution">
    <text evidence="1">The sequence shown here is derived from an EMBL/GenBank/DDBJ whole genome shotgun (WGS) entry which is preliminary data.</text>
</comment>
<name>A0AAD3R503_LATJO</name>
<protein>
    <submittedName>
        <fullName evidence="1">Fascin-2</fullName>
    </submittedName>
</protein>
<organism evidence="1 2">
    <name type="scientific">Lates japonicus</name>
    <name type="common">Japanese lates</name>
    <dbReference type="NCBI Taxonomy" id="270547"/>
    <lineage>
        <taxon>Eukaryota</taxon>
        <taxon>Metazoa</taxon>
        <taxon>Chordata</taxon>
        <taxon>Craniata</taxon>
        <taxon>Vertebrata</taxon>
        <taxon>Euteleostomi</taxon>
        <taxon>Actinopterygii</taxon>
        <taxon>Neopterygii</taxon>
        <taxon>Teleostei</taxon>
        <taxon>Neoteleostei</taxon>
        <taxon>Acanthomorphata</taxon>
        <taxon>Carangaria</taxon>
        <taxon>Carangaria incertae sedis</taxon>
        <taxon>Centropomidae</taxon>
        <taxon>Lates</taxon>
    </lineage>
</organism>
<sequence length="172" mass="18651">MSLQGSLRTVRDLCWTSLSAEENLSHPLFSLLSLTSLNYTGSLLGAATWGATWLHDGVVTCEADATTQTAAFSLWLSLTAAGPCSLSSTSPSQRLSRLPSCFAQIITADAELWAVHLVSAIRRHLRSGRCLKPGKDELFDLEESHPQVVLTAANGLSRFHKTRSQPRSQSGR</sequence>
<keyword evidence="2" id="KW-1185">Reference proteome</keyword>
<gene>
    <name evidence="1" type="ORF">AKAME5_000978100</name>
</gene>
<evidence type="ECO:0000313" key="1">
    <source>
        <dbReference type="EMBL" id="GLD57569.1"/>
    </source>
</evidence>
<reference evidence="1" key="1">
    <citation type="submission" date="2022-08" db="EMBL/GenBank/DDBJ databases">
        <title>Genome sequencing of akame (Lates japonicus).</title>
        <authorList>
            <person name="Hashiguchi Y."/>
            <person name="Takahashi H."/>
        </authorList>
    </citation>
    <scope>NUCLEOTIDE SEQUENCE</scope>
    <source>
        <strain evidence="1">Kochi</strain>
    </source>
</reference>
<dbReference type="EMBL" id="BRZM01000030">
    <property type="protein sequence ID" value="GLD57569.1"/>
    <property type="molecule type" value="Genomic_DNA"/>
</dbReference>
<dbReference type="Proteomes" id="UP001279410">
    <property type="component" value="Unassembled WGS sequence"/>
</dbReference>
<proteinExistence type="predicted"/>
<accession>A0AAD3R503</accession>